<gene>
    <name evidence="1" type="ORF">BGTH12_LOCUS185</name>
</gene>
<comment type="caution">
    <text evidence="1">The sequence shown here is derived from an EMBL/GenBank/DDBJ whole genome shotgun (WGS) entry which is preliminary data.</text>
</comment>
<protein>
    <submittedName>
        <fullName evidence="1">BgTH12-04485</fullName>
    </submittedName>
</protein>
<name>A0A9W4CYU8_BLUGR</name>
<proteinExistence type="predicted"/>
<dbReference type="Proteomes" id="UP000683417">
    <property type="component" value="Unassembled WGS sequence"/>
</dbReference>
<sequence>MIKTDSTTTFLPNPPSRSELNFLIELPTTWHSFLALRNLFGVNFVWTLMDGWKTTLHRWVVLHYASSLCLN</sequence>
<organism evidence="1 2">
    <name type="scientific">Blumeria graminis f. sp. triticale</name>
    <dbReference type="NCBI Taxonomy" id="1689686"/>
    <lineage>
        <taxon>Eukaryota</taxon>
        <taxon>Fungi</taxon>
        <taxon>Dikarya</taxon>
        <taxon>Ascomycota</taxon>
        <taxon>Pezizomycotina</taxon>
        <taxon>Leotiomycetes</taxon>
        <taxon>Erysiphales</taxon>
        <taxon>Erysiphaceae</taxon>
        <taxon>Blumeria</taxon>
    </lineage>
</organism>
<evidence type="ECO:0000313" key="2">
    <source>
        <dbReference type="Proteomes" id="UP000683417"/>
    </source>
</evidence>
<dbReference type="EMBL" id="CAJHIT010000001">
    <property type="protein sequence ID" value="CAD6498827.1"/>
    <property type="molecule type" value="Genomic_DNA"/>
</dbReference>
<dbReference type="AlphaFoldDB" id="A0A9W4CYU8"/>
<reference evidence="1" key="1">
    <citation type="submission" date="2020-10" db="EMBL/GenBank/DDBJ databases">
        <authorList>
            <person name="Muller C M."/>
        </authorList>
    </citation>
    <scope>NUCLEOTIDE SEQUENCE</scope>
    <source>
        <strain evidence="1">THUN-12</strain>
    </source>
</reference>
<evidence type="ECO:0000313" key="1">
    <source>
        <dbReference type="EMBL" id="CAD6498827.1"/>
    </source>
</evidence>
<accession>A0A9W4CYU8</accession>